<evidence type="ECO:0000313" key="1">
    <source>
        <dbReference type="EMBL" id="XAE41035.1"/>
    </source>
</evidence>
<organism evidence="1 2">
    <name type="scientific">Nguyenibacter vanlangensis</name>
    <dbReference type="NCBI Taxonomy" id="1216886"/>
    <lineage>
        <taxon>Bacteria</taxon>
        <taxon>Pseudomonadati</taxon>
        <taxon>Pseudomonadota</taxon>
        <taxon>Alphaproteobacteria</taxon>
        <taxon>Acetobacterales</taxon>
        <taxon>Acetobacteraceae</taxon>
        <taxon>Nguyenibacter</taxon>
    </lineage>
</organism>
<gene>
    <name evidence="1" type="ORF">AAC691_11905</name>
</gene>
<dbReference type="Proteomes" id="UP001449795">
    <property type="component" value="Chromosome"/>
</dbReference>
<keyword evidence="2" id="KW-1185">Reference proteome</keyword>
<evidence type="ECO:0000313" key="2">
    <source>
        <dbReference type="Proteomes" id="UP001449795"/>
    </source>
</evidence>
<name>A0ABZ3D070_9PROT</name>
<reference evidence="1 2" key="1">
    <citation type="submission" date="2024-04" db="EMBL/GenBank/DDBJ databases">
        <title>Complete genome sequence of Nguyenibacter vanlangesis HBCM-1154, a strain capable of nitrogen fixation, IAA production, and phosphorus solubilization isolated from sugarcane soil.</title>
        <authorList>
            <person name="MY HANH P."/>
        </authorList>
    </citation>
    <scope>NUCLEOTIDE SEQUENCE [LARGE SCALE GENOMIC DNA]</scope>
    <source>
        <strain evidence="1 2">HBCM 1154</strain>
    </source>
</reference>
<sequence length="76" mass="8136">MAPHVMANFGLTYDDSHFFGFTNLTGAMVRTMPNGITTNLHPVTLIDGEAGPGATGGTQFYTMPRFTMTGTISTTF</sequence>
<dbReference type="RefSeq" id="WP_323989641.1">
    <property type="nucleotide sequence ID" value="NZ_CP152276.1"/>
</dbReference>
<dbReference type="EMBL" id="CP152276">
    <property type="protein sequence ID" value="XAE41035.1"/>
    <property type="molecule type" value="Genomic_DNA"/>
</dbReference>
<protein>
    <submittedName>
        <fullName evidence="1">Uncharacterized protein</fullName>
    </submittedName>
</protein>
<accession>A0ABZ3D070</accession>
<proteinExistence type="predicted"/>